<proteinExistence type="predicted"/>
<evidence type="ECO:0000259" key="2">
    <source>
        <dbReference type="Pfam" id="PF00700"/>
    </source>
</evidence>
<dbReference type="InterPro" id="IPR001492">
    <property type="entry name" value="Flagellin"/>
</dbReference>
<reference evidence="3" key="1">
    <citation type="journal article" date="2014" name="Front. Microbiol.">
        <title>High frequency of phylogenetically diverse reductive dehalogenase-homologous genes in deep subseafloor sedimentary metagenomes.</title>
        <authorList>
            <person name="Kawai M."/>
            <person name="Futagami T."/>
            <person name="Toyoda A."/>
            <person name="Takaki Y."/>
            <person name="Nishi S."/>
            <person name="Hori S."/>
            <person name="Arai W."/>
            <person name="Tsubouchi T."/>
            <person name="Morono Y."/>
            <person name="Uchiyama I."/>
            <person name="Ito T."/>
            <person name="Fujiyama A."/>
            <person name="Inagaki F."/>
            <person name="Takami H."/>
        </authorList>
    </citation>
    <scope>NUCLEOTIDE SEQUENCE</scope>
    <source>
        <strain evidence="3">Expedition CK06-06</strain>
    </source>
</reference>
<dbReference type="AlphaFoldDB" id="X0XLG1"/>
<feature type="domain" description="Flagellin C-terminal" evidence="2">
    <location>
        <begin position="4"/>
        <end position="56"/>
    </location>
</feature>
<dbReference type="Pfam" id="PF00700">
    <property type="entry name" value="Flagellin_C"/>
    <property type="match status" value="1"/>
</dbReference>
<accession>X0XLG1</accession>
<gene>
    <name evidence="3" type="ORF">S01H1_84730</name>
</gene>
<protein>
    <recommendedName>
        <fullName evidence="2">Flagellin C-terminal domain-containing protein</fullName>
    </recommendedName>
</protein>
<evidence type="ECO:0000313" key="3">
    <source>
        <dbReference type="EMBL" id="GAG43999.1"/>
    </source>
</evidence>
<dbReference type="Gene3D" id="6.10.10.10">
    <property type="entry name" value="Flagellar export chaperone, C-terminal domain"/>
    <property type="match status" value="1"/>
</dbReference>
<sequence length="57" mass="6236">QQTATKESYSAALSTIKDVDYAQATSDMTRQNVLMQSAMSLLGLANQQAMQVLTLLR</sequence>
<name>X0XLG1_9ZZZZ</name>
<dbReference type="GO" id="GO:0005198">
    <property type="term" value="F:structural molecule activity"/>
    <property type="evidence" value="ECO:0007669"/>
    <property type="project" value="InterPro"/>
</dbReference>
<dbReference type="PANTHER" id="PTHR42792:SF2">
    <property type="entry name" value="FLAGELLIN"/>
    <property type="match status" value="1"/>
</dbReference>
<comment type="caution">
    <text evidence="3">The sequence shown here is derived from an EMBL/GenBank/DDBJ whole genome shotgun (WGS) entry which is preliminary data.</text>
</comment>
<dbReference type="SUPFAM" id="SSF64518">
    <property type="entry name" value="Phase 1 flagellin"/>
    <property type="match status" value="1"/>
</dbReference>
<dbReference type="PANTHER" id="PTHR42792">
    <property type="entry name" value="FLAGELLIN"/>
    <property type="match status" value="1"/>
</dbReference>
<dbReference type="InterPro" id="IPR042187">
    <property type="entry name" value="Flagellin_C_sub2"/>
</dbReference>
<feature type="non-terminal residue" evidence="3">
    <location>
        <position position="1"/>
    </location>
</feature>
<dbReference type="GO" id="GO:0009288">
    <property type="term" value="C:bacterial-type flagellum"/>
    <property type="evidence" value="ECO:0007669"/>
    <property type="project" value="InterPro"/>
</dbReference>
<dbReference type="InterPro" id="IPR046358">
    <property type="entry name" value="Flagellin_C"/>
</dbReference>
<keyword evidence="1" id="KW-0975">Bacterial flagellum</keyword>
<dbReference type="EMBL" id="BARS01057933">
    <property type="protein sequence ID" value="GAG43999.1"/>
    <property type="molecule type" value="Genomic_DNA"/>
</dbReference>
<evidence type="ECO:0000256" key="1">
    <source>
        <dbReference type="ARBA" id="ARBA00023143"/>
    </source>
</evidence>
<organism evidence="3">
    <name type="scientific">marine sediment metagenome</name>
    <dbReference type="NCBI Taxonomy" id="412755"/>
    <lineage>
        <taxon>unclassified sequences</taxon>
        <taxon>metagenomes</taxon>
        <taxon>ecological metagenomes</taxon>
    </lineage>
</organism>